<dbReference type="Proteomes" id="UP001148018">
    <property type="component" value="Unassembled WGS sequence"/>
</dbReference>
<organism evidence="2 3">
    <name type="scientific">Muraenolepis orangiensis</name>
    <name type="common">Patagonian moray cod</name>
    <dbReference type="NCBI Taxonomy" id="630683"/>
    <lineage>
        <taxon>Eukaryota</taxon>
        <taxon>Metazoa</taxon>
        <taxon>Chordata</taxon>
        <taxon>Craniata</taxon>
        <taxon>Vertebrata</taxon>
        <taxon>Euteleostomi</taxon>
        <taxon>Actinopterygii</taxon>
        <taxon>Neopterygii</taxon>
        <taxon>Teleostei</taxon>
        <taxon>Neoteleostei</taxon>
        <taxon>Acanthomorphata</taxon>
        <taxon>Zeiogadaria</taxon>
        <taxon>Gadariae</taxon>
        <taxon>Gadiformes</taxon>
        <taxon>Muraenolepidoidei</taxon>
        <taxon>Muraenolepididae</taxon>
        <taxon>Muraenolepis</taxon>
    </lineage>
</organism>
<comment type="caution">
    <text evidence="2">The sequence shown here is derived from an EMBL/GenBank/DDBJ whole genome shotgun (WGS) entry which is preliminary data.</text>
</comment>
<name>A0A9Q0D9G2_9TELE</name>
<feature type="compositionally biased region" description="Basic and acidic residues" evidence="1">
    <location>
        <begin position="1"/>
        <end position="34"/>
    </location>
</feature>
<proteinExistence type="predicted"/>
<dbReference type="EMBL" id="JANIIK010000119">
    <property type="protein sequence ID" value="KAJ3584719.1"/>
    <property type="molecule type" value="Genomic_DNA"/>
</dbReference>
<evidence type="ECO:0000313" key="2">
    <source>
        <dbReference type="EMBL" id="KAJ3584719.1"/>
    </source>
</evidence>
<evidence type="ECO:0000256" key="1">
    <source>
        <dbReference type="SAM" id="MobiDB-lite"/>
    </source>
</evidence>
<evidence type="ECO:0000313" key="3">
    <source>
        <dbReference type="Proteomes" id="UP001148018"/>
    </source>
</evidence>
<gene>
    <name evidence="2" type="ORF">NHX12_015214</name>
</gene>
<dbReference type="AlphaFoldDB" id="A0A9Q0D9G2"/>
<accession>A0A9Q0D9G2</accession>
<feature type="region of interest" description="Disordered" evidence="1">
    <location>
        <begin position="1"/>
        <end position="47"/>
    </location>
</feature>
<sequence>MDAEKGHRERSGAPGHFDRLREQEEREEAEREDTQIQGGEGPGEEMMMMMTSPFQPIGGVITEKVEKENDRKWPRAPQEGGANGTVGHQVDWATPEASRLPKLQPLGESRH</sequence>
<protein>
    <submittedName>
        <fullName evidence="2">Uncharacterized protein</fullName>
    </submittedName>
</protein>
<reference evidence="2" key="1">
    <citation type="submission" date="2022-07" db="EMBL/GenBank/DDBJ databases">
        <title>Chromosome-level genome of Muraenolepis orangiensis.</title>
        <authorList>
            <person name="Kim J."/>
        </authorList>
    </citation>
    <scope>NUCLEOTIDE SEQUENCE</scope>
    <source>
        <strain evidence="2">KU_S4_2022</strain>
        <tissue evidence="2">Muscle</tissue>
    </source>
</reference>
<feature type="region of interest" description="Disordered" evidence="1">
    <location>
        <begin position="65"/>
        <end position="111"/>
    </location>
</feature>
<keyword evidence="3" id="KW-1185">Reference proteome</keyword>